<keyword evidence="2" id="KW-0479">Metal-binding</keyword>
<dbReference type="Pfam" id="PF02068">
    <property type="entry name" value="Metallothio_PEC"/>
    <property type="match status" value="1"/>
</dbReference>
<reference evidence="5" key="1">
    <citation type="submission" date="2025-08" db="UniProtKB">
        <authorList>
            <consortium name="RefSeq"/>
        </authorList>
    </citation>
    <scope>IDENTIFICATION</scope>
    <source>
        <tissue evidence="5">Leaf</tissue>
    </source>
</reference>
<dbReference type="AlphaFoldDB" id="A0A8B8QZQ0"/>
<dbReference type="PRINTS" id="PR00877">
    <property type="entry name" value="MTPLANTPEC"/>
</dbReference>
<name>A0A8B8QZQ0_9MYRT</name>
<evidence type="ECO:0000256" key="2">
    <source>
        <dbReference type="ARBA" id="ARBA00022723"/>
    </source>
</evidence>
<comment type="similarity">
    <text evidence="1">Belongs to the metallothionein superfamily. Type 15 family.</text>
</comment>
<sequence>MSDVTGARAGDAACDERCGCPYPCSGGASCRCATSGGEAEGRMDHKKCPCGDHCGCNPCSCGLVVAVGTGRANCRCGPGCTCITCAT</sequence>
<keyword evidence="3" id="KW-0480">Metal-thiolate cluster</keyword>
<dbReference type="RefSeq" id="XP_030552699.1">
    <property type="nucleotide sequence ID" value="XM_030696839.2"/>
</dbReference>
<accession>A0A8B8QZQ0</accession>
<dbReference type="InterPro" id="IPR000316">
    <property type="entry name" value="Metallthion_15"/>
</dbReference>
<organism evidence="4 5">
    <name type="scientific">Rhodamnia argentea</name>
    <dbReference type="NCBI Taxonomy" id="178133"/>
    <lineage>
        <taxon>Eukaryota</taxon>
        <taxon>Viridiplantae</taxon>
        <taxon>Streptophyta</taxon>
        <taxon>Embryophyta</taxon>
        <taxon>Tracheophyta</taxon>
        <taxon>Spermatophyta</taxon>
        <taxon>Magnoliopsida</taxon>
        <taxon>eudicotyledons</taxon>
        <taxon>Gunneridae</taxon>
        <taxon>Pentapetalae</taxon>
        <taxon>rosids</taxon>
        <taxon>malvids</taxon>
        <taxon>Myrtales</taxon>
        <taxon>Myrtaceae</taxon>
        <taxon>Myrtoideae</taxon>
        <taxon>Myrteae</taxon>
        <taxon>Australasian group</taxon>
        <taxon>Rhodamnia</taxon>
    </lineage>
</organism>
<proteinExistence type="inferred from homology"/>
<dbReference type="Proteomes" id="UP000827889">
    <property type="component" value="Chromosome 11"/>
</dbReference>
<evidence type="ECO:0000313" key="4">
    <source>
        <dbReference type="Proteomes" id="UP000827889"/>
    </source>
</evidence>
<dbReference type="PANTHER" id="PTHR48198">
    <property type="entry name" value="EC PROTEIN HOMOLOG"/>
    <property type="match status" value="1"/>
</dbReference>
<evidence type="ECO:0000313" key="5">
    <source>
        <dbReference type="RefSeq" id="XP_030552699.1"/>
    </source>
</evidence>
<evidence type="ECO:0000256" key="3">
    <source>
        <dbReference type="ARBA" id="ARBA00022851"/>
    </source>
</evidence>
<gene>
    <name evidence="5" type="primary">LOC115756867</name>
</gene>
<evidence type="ECO:0000256" key="1">
    <source>
        <dbReference type="ARBA" id="ARBA00005802"/>
    </source>
</evidence>
<dbReference type="KEGG" id="rarg:115756867"/>
<keyword evidence="4" id="KW-1185">Reference proteome</keyword>
<dbReference type="PANTHER" id="PTHR48198:SF1">
    <property type="entry name" value="METALLOTHIONEIN-LIKE PROTEIN 4A-RELATED"/>
    <property type="match status" value="1"/>
</dbReference>
<protein>
    <submittedName>
        <fullName evidence="5">Metallothionein-like protein 4B</fullName>
    </submittedName>
</protein>
<dbReference type="GeneID" id="115756867"/>
<dbReference type="OrthoDB" id="1929463at2759"/>
<dbReference type="GO" id="GO:0008270">
    <property type="term" value="F:zinc ion binding"/>
    <property type="evidence" value="ECO:0007669"/>
    <property type="project" value="InterPro"/>
</dbReference>